<comment type="caution">
    <text evidence="2">The sequence shown here is derived from an EMBL/GenBank/DDBJ whole genome shotgun (WGS) entry which is preliminary data.</text>
</comment>
<reference evidence="2" key="1">
    <citation type="submission" date="2021-01" db="EMBL/GenBank/DDBJ databases">
        <title>Whole genome shotgun sequence of Actinoplanes rishiriensis NBRC 108556.</title>
        <authorList>
            <person name="Komaki H."/>
            <person name="Tamura T."/>
        </authorList>
    </citation>
    <scope>NUCLEOTIDE SEQUENCE</scope>
    <source>
        <strain evidence="2">NBRC 108556</strain>
    </source>
</reference>
<dbReference type="EMBL" id="BOMV01000082">
    <property type="protein sequence ID" value="GIF00366.1"/>
    <property type="molecule type" value="Genomic_DNA"/>
</dbReference>
<keyword evidence="3" id="KW-1185">Reference proteome</keyword>
<proteinExistence type="predicted"/>
<feature type="compositionally biased region" description="Low complexity" evidence="1">
    <location>
        <begin position="36"/>
        <end position="66"/>
    </location>
</feature>
<protein>
    <submittedName>
        <fullName evidence="2">Uncharacterized protein</fullName>
    </submittedName>
</protein>
<dbReference type="AlphaFoldDB" id="A0A919K403"/>
<gene>
    <name evidence="2" type="ORF">Ari01nite_78300</name>
</gene>
<accession>A0A919K403</accession>
<sequence>MVIATVFLTIIGMTAGFVLGERHRERLRSDDFQVSTPTPAADPKTTDPTTDPTTGPTTGPPTRAAGRSCPPESIETAAELGLRTDLNQIMRIVTEEGTVVWICEDGAGALYYQGKTGGRDAPLVQKKNGLFLTKVERQGEQEYEAVAENGNRIVVTGERLEVHFANGAPSEISEVAEAQ</sequence>
<evidence type="ECO:0000313" key="3">
    <source>
        <dbReference type="Proteomes" id="UP000636960"/>
    </source>
</evidence>
<evidence type="ECO:0000256" key="1">
    <source>
        <dbReference type="SAM" id="MobiDB-lite"/>
    </source>
</evidence>
<dbReference type="Proteomes" id="UP000636960">
    <property type="component" value="Unassembled WGS sequence"/>
</dbReference>
<name>A0A919K403_9ACTN</name>
<evidence type="ECO:0000313" key="2">
    <source>
        <dbReference type="EMBL" id="GIF00366.1"/>
    </source>
</evidence>
<feature type="region of interest" description="Disordered" evidence="1">
    <location>
        <begin position="28"/>
        <end position="70"/>
    </location>
</feature>
<organism evidence="2 3">
    <name type="scientific">Paractinoplanes rishiriensis</name>
    <dbReference type="NCBI Taxonomy" id="1050105"/>
    <lineage>
        <taxon>Bacteria</taxon>
        <taxon>Bacillati</taxon>
        <taxon>Actinomycetota</taxon>
        <taxon>Actinomycetes</taxon>
        <taxon>Micromonosporales</taxon>
        <taxon>Micromonosporaceae</taxon>
        <taxon>Paractinoplanes</taxon>
    </lineage>
</organism>